<organism evidence="1 2">
    <name type="scientific">Paraburkholderia azotifigens</name>
    <dbReference type="NCBI Taxonomy" id="2057004"/>
    <lineage>
        <taxon>Bacteria</taxon>
        <taxon>Pseudomonadati</taxon>
        <taxon>Pseudomonadota</taxon>
        <taxon>Betaproteobacteria</taxon>
        <taxon>Burkholderiales</taxon>
        <taxon>Burkholderiaceae</taxon>
        <taxon>Paraburkholderia</taxon>
    </lineage>
</organism>
<dbReference type="EMBL" id="VOQS01000005">
    <property type="protein sequence ID" value="TXC81136.1"/>
    <property type="molecule type" value="Genomic_DNA"/>
</dbReference>
<protein>
    <submittedName>
        <fullName evidence="1">Uncharacterized protein</fullName>
    </submittedName>
</protein>
<dbReference type="Pfam" id="PF25860">
    <property type="entry name" value="CPPA"/>
    <property type="match status" value="1"/>
</dbReference>
<comment type="caution">
    <text evidence="1">The sequence shown here is derived from an EMBL/GenBank/DDBJ whole genome shotgun (WGS) entry which is preliminary data.</text>
</comment>
<dbReference type="Proteomes" id="UP000321776">
    <property type="component" value="Unassembled WGS sequence"/>
</dbReference>
<accession>A0A5C6VA01</accession>
<proteinExistence type="predicted"/>
<sequence>MEHLVRIYNERDRQTLGWLRMRVGDASVVSAIARCPTPKPFVSAVCRQIGVRPPYFHSTGPATTTAVGAQSLAMIRGILAKTGSRRTTANRAH</sequence>
<evidence type="ECO:0000313" key="2">
    <source>
        <dbReference type="Proteomes" id="UP000321776"/>
    </source>
</evidence>
<gene>
    <name evidence="1" type="ORF">FRZ40_32100</name>
</gene>
<evidence type="ECO:0000313" key="1">
    <source>
        <dbReference type="EMBL" id="TXC81136.1"/>
    </source>
</evidence>
<name>A0A5C6VA01_9BURK</name>
<dbReference type="InterPro" id="IPR058891">
    <property type="entry name" value="CPPA"/>
</dbReference>
<dbReference type="AlphaFoldDB" id="A0A5C6VA01"/>
<reference evidence="1 2" key="1">
    <citation type="journal article" date="2018" name="Int. J. Syst. Evol. Microbiol.">
        <title>Paraburkholderia azotifigens sp. nov., a nitrogen-fixing bacterium isolated from paddy soil.</title>
        <authorList>
            <person name="Choi G.M."/>
            <person name="Im W.T."/>
        </authorList>
    </citation>
    <scope>NUCLEOTIDE SEQUENCE [LARGE SCALE GENOMIC DNA]</scope>
    <source>
        <strain evidence="1 2">NF 2-5-3</strain>
    </source>
</reference>